<reference evidence="1" key="1">
    <citation type="journal article" date="2022" name="bioRxiv">
        <title>Sequencing and chromosome-scale assembly of the giantPleurodeles waltlgenome.</title>
        <authorList>
            <person name="Brown T."/>
            <person name="Elewa A."/>
            <person name="Iarovenko S."/>
            <person name="Subramanian E."/>
            <person name="Araus A.J."/>
            <person name="Petzold A."/>
            <person name="Susuki M."/>
            <person name="Suzuki K.-i.T."/>
            <person name="Hayashi T."/>
            <person name="Toyoda A."/>
            <person name="Oliveira C."/>
            <person name="Osipova E."/>
            <person name="Leigh N.D."/>
            <person name="Simon A."/>
            <person name="Yun M.H."/>
        </authorList>
    </citation>
    <scope>NUCLEOTIDE SEQUENCE</scope>
    <source>
        <strain evidence="1">20211129_DDA</strain>
        <tissue evidence="1">Liver</tissue>
    </source>
</reference>
<organism evidence="1 2">
    <name type="scientific">Pleurodeles waltl</name>
    <name type="common">Iberian ribbed newt</name>
    <dbReference type="NCBI Taxonomy" id="8319"/>
    <lineage>
        <taxon>Eukaryota</taxon>
        <taxon>Metazoa</taxon>
        <taxon>Chordata</taxon>
        <taxon>Craniata</taxon>
        <taxon>Vertebrata</taxon>
        <taxon>Euteleostomi</taxon>
        <taxon>Amphibia</taxon>
        <taxon>Batrachia</taxon>
        <taxon>Caudata</taxon>
        <taxon>Salamandroidea</taxon>
        <taxon>Salamandridae</taxon>
        <taxon>Pleurodelinae</taxon>
        <taxon>Pleurodeles</taxon>
    </lineage>
</organism>
<dbReference type="Proteomes" id="UP001066276">
    <property type="component" value="Chromosome 11"/>
</dbReference>
<dbReference type="AlphaFoldDB" id="A0AAV7LDR0"/>
<keyword evidence="2" id="KW-1185">Reference proteome</keyword>
<evidence type="ECO:0000313" key="1">
    <source>
        <dbReference type="EMBL" id="KAJ1088600.1"/>
    </source>
</evidence>
<dbReference type="EMBL" id="JANPWB010000015">
    <property type="protein sequence ID" value="KAJ1088600.1"/>
    <property type="molecule type" value="Genomic_DNA"/>
</dbReference>
<protein>
    <submittedName>
        <fullName evidence="1">Uncharacterized protein</fullName>
    </submittedName>
</protein>
<name>A0AAV7LDR0_PLEWA</name>
<accession>A0AAV7LDR0</accession>
<proteinExistence type="predicted"/>
<comment type="caution">
    <text evidence="1">The sequence shown here is derived from an EMBL/GenBank/DDBJ whole genome shotgun (WGS) entry which is preliminary data.</text>
</comment>
<evidence type="ECO:0000313" key="2">
    <source>
        <dbReference type="Proteomes" id="UP001066276"/>
    </source>
</evidence>
<gene>
    <name evidence="1" type="ORF">NDU88_001756</name>
</gene>
<sequence length="78" mass="8886">MVAHHLAVLGDMRELQERVAGVEELGAAAVKTIGNHDQQLMHFQSKIGDLENWQQRNNLREFGIYEGKEGDDPRQFIV</sequence>